<keyword evidence="1" id="KW-0175">Coiled coil</keyword>
<evidence type="ECO:0000313" key="2">
    <source>
        <dbReference type="EMBL" id="OLP77782.1"/>
    </source>
</evidence>
<dbReference type="AlphaFoldDB" id="A0A1Q9C4E0"/>
<proteinExistence type="predicted"/>
<gene>
    <name evidence="2" type="ORF">AK812_SmicGene42117</name>
</gene>
<name>A0A1Q9C4E0_SYMMI</name>
<dbReference type="EMBL" id="LSRX01001713">
    <property type="protein sequence ID" value="OLP77782.1"/>
    <property type="molecule type" value="Genomic_DNA"/>
</dbReference>
<organism evidence="2 3">
    <name type="scientific">Symbiodinium microadriaticum</name>
    <name type="common">Dinoflagellate</name>
    <name type="synonym">Zooxanthella microadriatica</name>
    <dbReference type="NCBI Taxonomy" id="2951"/>
    <lineage>
        <taxon>Eukaryota</taxon>
        <taxon>Sar</taxon>
        <taxon>Alveolata</taxon>
        <taxon>Dinophyceae</taxon>
        <taxon>Suessiales</taxon>
        <taxon>Symbiodiniaceae</taxon>
        <taxon>Symbiodinium</taxon>
    </lineage>
</organism>
<sequence>MASCCFASIQALHVGLSRGEDKNKLEGVRNPALHARFAVSSEMVKEEATKESAMEELEELSESKANLHKECDFFISNFEAEEHYRLPVLPLRARMGQRASDQSEKVAETEADTSAYKDKDLVELQQLAAARGILFDSAAPGCGMCK</sequence>
<dbReference type="Proteomes" id="UP000186817">
    <property type="component" value="Unassembled WGS sequence"/>
</dbReference>
<feature type="coiled-coil region" evidence="1">
    <location>
        <begin position="43"/>
        <end position="70"/>
    </location>
</feature>
<protein>
    <submittedName>
        <fullName evidence="2">Uncharacterized protein</fullName>
    </submittedName>
</protein>
<comment type="caution">
    <text evidence="2">The sequence shown here is derived from an EMBL/GenBank/DDBJ whole genome shotgun (WGS) entry which is preliminary data.</text>
</comment>
<keyword evidence="3" id="KW-1185">Reference proteome</keyword>
<accession>A0A1Q9C4E0</accession>
<reference evidence="2 3" key="1">
    <citation type="submission" date="2016-02" db="EMBL/GenBank/DDBJ databases">
        <title>Genome analysis of coral dinoflagellate symbionts highlights evolutionary adaptations to a symbiotic lifestyle.</title>
        <authorList>
            <person name="Aranda M."/>
            <person name="Li Y."/>
            <person name="Liew Y.J."/>
            <person name="Baumgarten S."/>
            <person name="Simakov O."/>
            <person name="Wilson M."/>
            <person name="Piel J."/>
            <person name="Ashoor H."/>
            <person name="Bougouffa S."/>
            <person name="Bajic V.B."/>
            <person name="Ryu T."/>
            <person name="Ravasi T."/>
            <person name="Bayer T."/>
            <person name="Micklem G."/>
            <person name="Kim H."/>
            <person name="Bhak J."/>
            <person name="Lajeunesse T.C."/>
            <person name="Voolstra C.R."/>
        </authorList>
    </citation>
    <scope>NUCLEOTIDE SEQUENCE [LARGE SCALE GENOMIC DNA]</scope>
    <source>
        <strain evidence="2 3">CCMP2467</strain>
    </source>
</reference>
<evidence type="ECO:0000256" key="1">
    <source>
        <dbReference type="SAM" id="Coils"/>
    </source>
</evidence>
<evidence type="ECO:0000313" key="3">
    <source>
        <dbReference type="Proteomes" id="UP000186817"/>
    </source>
</evidence>